<evidence type="ECO:0000313" key="3">
    <source>
        <dbReference type="EMBL" id="AVR87559.1"/>
    </source>
</evidence>
<dbReference type="RefSeq" id="WP_245880986.1">
    <property type="nucleotide sequence ID" value="NZ_CP028339.1"/>
</dbReference>
<keyword evidence="4" id="KW-1185">Reference proteome</keyword>
<proteinExistence type="predicted"/>
<keyword evidence="2" id="KW-0472">Membrane</keyword>
<sequence>MNPPAPTTSVRGPSIPRCTRTGNAAWSQPGAPDLRGYGLVAALALAALLSAGGLLAGGQLRTHAVARAQLRSMEALALAREALLGYALSYGEHHADKDYGFLPCPDGGNSGSTPPGACGARDVGALGRLPWRTLGQPDLRDGWGQCLWYAVGGSVKNNPKPLTLNWDSPGQLAPRAPDGRALRAAGPDGLAVAAIFAPGPVLPGQSRPPGAKSGCGGSDSAEADLAHYLDHGYTARFGATMPVTQGAPIGEDAGLTTDLVVWIGIDDIFDALRRRADHGAHIDALIDTAADALAARLGEADFLATHTSATPGVLDVGPLPSAAALGLPAEERPRLDRWRDQFRFAVCRTGEPCIALAHDAPPATAGCRGVLLFGGERIRSGPGLQQRDTPERRADPAQYLEADNAANFNHGTPSFSGAHRFEVDDPLQPATRDVIRCLP</sequence>
<keyword evidence="2" id="KW-0812">Transmembrane</keyword>
<dbReference type="AlphaFoldDB" id="A0A2R4BJS2"/>
<keyword evidence="2" id="KW-1133">Transmembrane helix</keyword>
<evidence type="ECO:0000256" key="2">
    <source>
        <dbReference type="SAM" id="Phobius"/>
    </source>
</evidence>
<reference evidence="3 4" key="1">
    <citation type="submission" date="2018-03" db="EMBL/GenBank/DDBJ databases">
        <title>Complete genome sequence of Thauera aromatica, a model organism for studying aromatic compound degradation under denitrifying conditions.</title>
        <authorList>
            <person name="Lo H.-Y."/>
            <person name="Goris T."/>
            <person name="Boll M."/>
            <person name="Mueller J.A."/>
        </authorList>
    </citation>
    <scope>NUCLEOTIDE SEQUENCE [LARGE SCALE GENOMIC DNA]</scope>
    <source>
        <strain evidence="3 4">K172</strain>
    </source>
</reference>
<protein>
    <submittedName>
        <fullName evidence="3">Uncharacterized protein</fullName>
    </submittedName>
</protein>
<dbReference type="Proteomes" id="UP000241885">
    <property type="component" value="Chromosome"/>
</dbReference>
<dbReference type="EMBL" id="CP028339">
    <property type="protein sequence ID" value="AVR87559.1"/>
    <property type="molecule type" value="Genomic_DNA"/>
</dbReference>
<feature type="region of interest" description="Disordered" evidence="1">
    <location>
        <begin position="1"/>
        <end position="26"/>
    </location>
</feature>
<organism evidence="3 4">
    <name type="scientific">Thauera aromatica K172</name>
    <dbReference type="NCBI Taxonomy" id="44139"/>
    <lineage>
        <taxon>Bacteria</taxon>
        <taxon>Pseudomonadati</taxon>
        <taxon>Pseudomonadota</taxon>
        <taxon>Betaproteobacteria</taxon>
        <taxon>Rhodocyclales</taxon>
        <taxon>Zoogloeaceae</taxon>
        <taxon>Thauera</taxon>
    </lineage>
</organism>
<feature type="transmembrane region" description="Helical" evidence="2">
    <location>
        <begin position="36"/>
        <end position="57"/>
    </location>
</feature>
<evidence type="ECO:0000256" key="1">
    <source>
        <dbReference type="SAM" id="MobiDB-lite"/>
    </source>
</evidence>
<evidence type="ECO:0000313" key="4">
    <source>
        <dbReference type="Proteomes" id="UP000241885"/>
    </source>
</evidence>
<name>A0A2R4BJS2_THAAR</name>
<accession>A0A2R4BJS2</accession>
<gene>
    <name evidence="3" type="ORF">Tharo_0617</name>
</gene>
<dbReference type="KEGG" id="tak:Tharo_0617"/>